<dbReference type="HOGENOM" id="CLU_1371066_0_0_10"/>
<feature type="transmembrane region" description="Helical" evidence="1">
    <location>
        <begin position="28"/>
        <end position="49"/>
    </location>
</feature>
<accession>A0A0F5JLN3</accession>
<proteinExistence type="predicted"/>
<name>A0A0F5JLN3_9BACT</name>
<dbReference type="Pfam" id="PF11667">
    <property type="entry name" value="DUF3267"/>
    <property type="match status" value="1"/>
</dbReference>
<dbReference type="EMBL" id="AQHW01000009">
    <property type="protein sequence ID" value="KKB58357.1"/>
    <property type="molecule type" value="Genomic_DNA"/>
</dbReference>
<dbReference type="AlphaFoldDB" id="A0A0F5JLN3"/>
<reference evidence="2 3" key="1">
    <citation type="submission" date="2013-04" db="EMBL/GenBank/DDBJ databases">
        <title>The Genome Sequence of Parabacteroides gordonii DSM 23371.</title>
        <authorList>
            <consortium name="The Broad Institute Genomics Platform"/>
            <person name="Earl A."/>
            <person name="Ward D."/>
            <person name="Feldgarden M."/>
            <person name="Gevers D."/>
            <person name="Martens E."/>
            <person name="Sakamoto M."/>
            <person name="Benno Y."/>
            <person name="Suzuki N."/>
            <person name="Matsunaga N."/>
            <person name="Koshihara K."/>
            <person name="Seki M."/>
            <person name="Komiya H."/>
            <person name="Walker B."/>
            <person name="Young S."/>
            <person name="Zeng Q."/>
            <person name="Gargeya S."/>
            <person name="Fitzgerald M."/>
            <person name="Haas B."/>
            <person name="Abouelleil A."/>
            <person name="Allen A.W."/>
            <person name="Alvarado L."/>
            <person name="Arachchi H.M."/>
            <person name="Berlin A.M."/>
            <person name="Chapman S.B."/>
            <person name="Gainer-Dewar J."/>
            <person name="Goldberg J."/>
            <person name="Griggs A."/>
            <person name="Gujja S."/>
            <person name="Hansen M."/>
            <person name="Howarth C."/>
            <person name="Imamovic A."/>
            <person name="Ireland A."/>
            <person name="Larimer J."/>
            <person name="McCowan C."/>
            <person name="Murphy C."/>
            <person name="Pearson M."/>
            <person name="Poon T.W."/>
            <person name="Priest M."/>
            <person name="Roberts A."/>
            <person name="Saif S."/>
            <person name="Shea T."/>
            <person name="Sisk P."/>
            <person name="Sykes S."/>
            <person name="Wortman J."/>
            <person name="Nusbaum C."/>
            <person name="Birren B."/>
        </authorList>
    </citation>
    <scope>NUCLEOTIDE SEQUENCE [LARGE SCALE GENOMIC DNA]</scope>
    <source>
        <strain evidence="2 3">MS-1</strain>
    </source>
</reference>
<dbReference type="InterPro" id="IPR021683">
    <property type="entry name" value="DUF3267"/>
</dbReference>
<dbReference type="PATRIC" id="fig|1203610.3.peg.1257"/>
<evidence type="ECO:0000256" key="1">
    <source>
        <dbReference type="SAM" id="Phobius"/>
    </source>
</evidence>
<dbReference type="Proteomes" id="UP000033035">
    <property type="component" value="Unassembled WGS sequence"/>
</dbReference>
<comment type="caution">
    <text evidence="2">The sequence shown here is derived from an EMBL/GenBank/DDBJ whole genome shotgun (WGS) entry which is preliminary data.</text>
</comment>
<keyword evidence="1" id="KW-0472">Membrane</keyword>
<dbReference type="STRING" id="1203610.HMPREF1536_01233"/>
<feature type="transmembrane region" description="Helical" evidence="1">
    <location>
        <begin position="69"/>
        <end position="96"/>
    </location>
</feature>
<gene>
    <name evidence="2" type="ORF">HMPREF1536_01233</name>
</gene>
<protein>
    <recommendedName>
        <fullName evidence="4">DUF3267 domain-containing protein</fullName>
    </recommendedName>
</protein>
<dbReference type="RefSeq" id="WP_028727703.1">
    <property type="nucleotide sequence ID" value="NZ_AUAE01000018.1"/>
</dbReference>
<keyword evidence="1" id="KW-0812">Transmembrane</keyword>
<evidence type="ECO:0008006" key="4">
    <source>
        <dbReference type="Google" id="ProtNLM"/>
    </source>
</evidence>
<organism evidence="2 3">
    <name type="scientific">Parabacteroides gordonii MS-1 = DSM 23371</name>
    <dbReference type="NCBI Taxonomy" id="1203610"/>
    <lineage>
        <taxon>Bacteria</taxon>
        <taxon>Pseudomonadati</taxon>
        <taxon>Bacteroidota</taxon>
        <taxon>Bacteroidia</taxon>
        <taxon>Bacteroidales</taxon>
        <taxon>Tannerellaceae</taxon>
        <taxon>Parabacteroides</taxon>
    </lineage>
</organism>
<feature type="transmembrane region" description="Helical" evidence="1">
    <location>
        <begin position="152"/>
        <end position="172"/>
    </location>
</feature>
<feature type="transmembrane region" description="Helical" evidence="1">
    <location>
        <begin position="125"/>
        <end position="146"/>
    </location>
</feature>
<keyword evidence="1" id="KW-1133">Transmembrane helix</keyword>
<keyword evidence="3" id="KW-1185">Reference proteome</keyword>
<evidence type="ECO:0000313" key="3">
    <source>
        <dbReference type="Proteomes" id="UP000033035"/>
    </source>
</evidence>
<sequence length="198" mass="22313">MKTKEMNLEKYTHPEGVEVKVSAARVNVTMLVALFFFVIGGVVLFNYIWGDGSSYDAGHKLGNIARLQALSIKGAIIMALCCVVYILLQYGLLYWFTGKDCQALRWNTDWKSWGFLVIKPLPLRYYRMTLLAPFVLIGLLPFIHGLCTGNDVCFFIGVFCIMASGADCYYYWKLRSFSGNDKIVDGKESLSATILKDI</sequence>
<evidence type="ECO:0000313" key="2">
    <source>
        <dbReference type="EMBL" id="KKB58357.1"/>
    </source>
</evidence>